<feature type="transmembrane region" description="Helical" evidence="8">
    <location>
        <begin position="245"/>
        <end position="268"/>
    </location>
</feature>
<feature type="compositionally biased region" description="Basic and acidic residues" evidence="9">
    <location>
        <begin position="489"/>
        <end position="499"/>
    </location>
</feature>
<feature type="transmembrane region" description="Helical" evidence="8">
    <location>
        <begin position="12"/>
        <end position="30"/>
    </location>
</feature>
<evidence type="ECO:0000256" key="3">
    <source>
        <dbReference type="ARBA" id="ARBA00022448"/>
    </source>
</evidence>
<feature type="transmembrane region" description="Helical" evidence="8">
    <location>
        <begin position="312"/>
        <end position="336"/>
    </location>
</feature>
<feature type="region of interest" description="Disordered" evidence="9">
    <location>
        <begin position="476"/>
        <end position="499"/>
    </location>
</feature>
<feature type="transmembrane region" description="Helical" evidence="8">
    <location>
        <begin position="356"/>
        <end position="380"/>
    </location>
</feature>
<reference evidence="10" key="2">
    <citation type="journal article" date="2021" name="PeerJ">
        <title>Extensive microbial diversity within the chicken gut microbiome revealed by metagenomics and culture.</title>
        <authorList>
            <person name="Gilroy R."/>
            <person name="Ravi A."/>
            <person name="Getino M."/>
            <person name="Pursley I."/>
            <person name="Horton D.L."/>
            <person name="Alikhan N.F."/>
            <person name="Baker D."/>
            <person name="Gharbi K."/>
            <person name="Hall N."/>
            <person name="Watson M."/>
            <person name="Adriaenssens E.M."/>
            <person name="Foster-Nyarko E."/>
            <person name="Jarju S."/>
            <person name="Secka A."/>
            <person name="Antonio M."/>
            <person name="Oren A."/>
            <person name="Chaudhuri R.R."/>
            <person name="La Ragione R."/>
            <person name="Hildebrand F."/>
            <person name="Pallen M.J."/>
        </authorList>
    </citation>
    <scope>NUCLEOTIDE SEQUENCE</scope>
    <source>
        <strain evidence="10">13361</strain>
    </source>
</reference>
<dbReference type="EMBL" id="DVFK01000096">
    <property type="protein sequence ID" value="HIQ68248.1"/>
    <property type="molecule type" value="Genomic_DNA"/>
</dbReference>
<keyword evidence="5 8" id="KW-0812">Transmembrane</keyword>
<comment type="similarity">
    <text evidence="2 8">Belongs to the alanine or glycine:cation symporter (AGCS) (TC 2.A.25) family.</text>
</comment>
<dbReference type="GO" id="GO:0005283">
    <property type="term" value="F:amino acid:sodium symporter activity"/>
    <property type="evidence" value="ECO:0007669"/>
    <property type="project" value="InterPro"/>
</dbReference>
<comment type="subcellular location">
    <subcellularLocation>
        <location evidence="1 8">Cell membrane</location>
        <topology evidence="1 8">Multi-pass membrane protein</topology>
    </subcellularLocation>
</comment>
<evidence type="ECO:0000256" key="8">
    <source>
        <dbReference type="RuleBase" id="RU363064"/>
    </source>
</evidence>
<evidence type="ECO:0000256" key="2">
    <source>
        <dbReference type="ARBA" id="ARBA00009261"/>
    </source>
</evidence>
<evidence type="ECO:0000313" key="11">
    <source>
        <dbReference type="Proteomes" id="UP000886796"/>
    </source>
</evidence>
<evidence type="ECO:0000256" key="1">
    <source>
        <dbReference type="ARBA" id="ARBA00004651"/>
    </source>
</evidence>
<feature type="transmembrane region" description="Helical" evidence="8">
    <location>
        <begin position="145"/>
        <end position="171"/>
    </location>
</feature>
<dbReference type="Proteomes" id="UP000886796">
    <property type="component" value="Unassembled WGS sequence"/>
</dbReference>
<dbReference type="Pfam" id="PF01235">
    <property type="entry name" value="Na_Ala_symp"/>
    <property type="match status" value="1"/>
</dbReference>
<keyword evidence="4 8" id="KW-1003">Cell membrane</keyword>
<name>A0A9D0Z5L5_9FIRM</name>
<dbReference type="GO" id="GO:0005886">
    <property type="term" value="C:plasma membrane"/>
    <property type="evidence" value="ECO:0007669"/>
    <property type="project" value="UniProtKB-SubCell"/>
</dbReference>
<keyword evidence="8" id="KW-0769">Symport</keyword>
<evidence type="ECO:0000256" key="5">
    <source>
        <dbReference type="ARBA" id="ARBA00022692"/>
    </source>
</evidence>
<accession>A0A9D0Z5L5</accession>
<dbReference type="PANTHER" id="PTHR30330">
    <property type="entry name" value="AGSS FAMILY TRANSPORTER, SODIUM-ALANINE"/>
    <property type="match status" value="1"/>
</dbReference>
<evidence type="ECO:0000256" key="6">
    <source>
        <dbReference type="ARBA" id="ARBA00022989"/>
    </source>
</evidence>
<dbReference type="PANTHER" id="PTHR30330:SF3">
    <property type="entry name" value="TRANSCRIPTIONAL REGULATOR, LRP FAMILY"/>
    <property type="match status" value="1"/>
</dbReference>
<evidence type="ECO:0000256" key="4">
    <source>
        <dbReference type="ARBA" id="ARBA00022475"/>
    </source>
</evidence>
<dbReference type="PROSITE" id="PS00873">
    <property type="entry name" value="NA_ALANINE_SYMP"/>
    <property type="match status" value="1"/>
</dbReference>
<reference evidence="10" key="1">
    <citation type="submission" date="2020-10" db="EMBL/GenBank/DDBJ databases">
        <authorList>
            <person name="Gilroy R."/>
        </authorList>
    </citation>
    <scope>NUCLEOTIDE SEQUENCE</scope>
    <source>
        <strain evidence="10">13361</strain>
    </source>
</reference>
<gene>
    <name evidence="10" type="ORF">IAB74_07055</name>
</gene>
<keyword evidence="3 8" id="KW-0813">Transport</keyword>
<keyword evidence="6 8" id="KW-1133">Transmembrane helix</keyword>
<organism evidence="10 11">
    <name type="scientific">Candidatus Faecousia excrementigallinarum</name>
    <dbReference type="NCBI Taxonomy" id="2840806"/>
    <lineage>
        <taxon>Bacteria</taxon>
        <taxon>Bacillati</taxon>
        <taxon>Bacillota</taxon>
        <taxon>Clostridia</taxon>
        <taxon>Eubacteriales</taxon>
        <taxon>Oscillospiraceae</taxon>
        <taxon>Faecousia</taxon>
    </lineage>
</organism>
<proteinExistence type="inferred from homology"/>
<evidence type="ECO:0000256" key="9">
    <source>
        <dbReference type="SAM" id="MobiDB-lite"/>
    </source>
</evidence>
<keyword evidence="7 8" id="KW-0472">Membrane</keyword>
<feature type="transmembrane region" description="Helical" evidence="8">
    <location>
        <begin position="416"/>
        <end position="437"/>
    </location>
</feature>
<dbReference type="PRINTS" id="PR00175">
    <property type="entry name" value="NAALASMPORT"/>
</dbReference>
<feature type="transmembrane region" description="Helical" evidence="8">
    <location>
        <begin position="191"/>
        <end position="212"/>
    </location>
</feature>
<dbReference type="NCBIfam" id="TIGR00835">
    <property type="entry name" value="agcS"/>
    <property type="match status" value="1"/>
</dbReference>
<comment type="caution">
    <text evidence="10">The sequence shown here is derived from an EMBL/GenBank/DDBJ whole genome shotgun (WGS) entry which is preliminary data.</text>
</comment>
<feature type="transmembrane region" description="Helical" evidence="8">
    <location>
        <begin position="219"/>
        <end position="239"/>
    </location>
</feature>
<evidence type="ECO:0000256" key="7">
    <source>
        <dbReference type="ARBA" id="ARBA00023136"/>
    </source>
</evidence>
<protein>
    <submittedName>
        <fullName evidence="10">Sodium:alanine symporter family protein</fullName>
    </submittedName>
</protein>
<feature type="transmembrane region" description="Helical" evidence="8">
    <location>
        <begin position="392"/>
        <end position="410"/>
    </location>
</feature>
<sequence length="499" mass="53235">MTKLLETVNHFVWGIPALLLILFVGIWLTIRIGAPQVTLFPRALRDFLHQFTRKRSEDPNQVSGYQALCTALAATVGTGNIIGVAGAISIGGPGAVFWMWVCAFLGMATKYAEATLSVRYHVRSRRGEWSGGPMYMMEYGLGKKWLAKVYCIFGVIAAFGVGNVTQIRAIIDSIDGAVKYLGIPSFAHLNLVVAAILALLLGIMLMGGAVGIGKVAQRLVPFAAAAYILLCVVFLVIRIRVLPQALYQIVAGAFTPQAVTGGMVGSFFQALRIGASRGVFTNEAGMGTAAIAHGGANVSHPARQGLMGIMEVFIDTIVICSLTALVILSSGISIDFGKDLGAYLTGQAFSAVYGGWVHIFLAAALCAFGVATVLGWGLYGARCAQYLFGDDFWEPFVLIQVVFVVLGGAMQTDCVWLLAETVNGLMAIPNLVTLICLTPELRRITDTFRFSQGSCAAKGGTYENIHQRKSLRTVPYAEISSPGGPGGKAGKEDLSPEYR</sequence>
<dbReference type="Gene3D" id="1.20.1740.10">
    <property type="entry name" value="Amino acid/polyamine transporter I"/>
    <property type="match status" value="1"/>
</dbReference>
<dbReference type="AlphaFoldDB" id="A0A9D0Z5L5"/>
<evidence type="ECO:0000313" key="10">
    <source>
        <dbReference type="EMBL" id="HIQ68248.1"/>
    </source>
</evidence>
<dbReference type="InterPro" id="IPR001463">
    <property type="entry name" value="Na/Ala_symport"/>
</dbReference>